<keyword evidence="1" id="KW-0720">Serine protease</keyword>
<dbReference type="EC" id="3.4.21.53" evidence="1"/>
<evidence type="ECO:0000313" key="3">
    <source>
        <dbReference type="Proteomes" id="UP000515275"/>
    </source>
</evidence>
<dbReference type="Gene3D" id="3.30.230.10">
    <property type="match status" value="1"/>
</dbReference>
<dbReference type="PROSITE" id="PS51786">
    <property type="entry name" value="LON_PROTEOLYTIC"/>
    <property type="match status" value="1"/>
</dbReference>
<feature type="active site" evidence="1">
    <location>
        <position position="302"/>
    </location>
</feature>
<dbReference type="Pfam" id="PF05362">
    <property type="entry name" value="Lon_C"/>
    <property type="match status" value="1"/>
</dbReference>
<dbReference type="GO" id="GO:0005524">
    <property type="term" value="F:ATP binding"/>
    <property type="evidence" value="ECO:0007669"/>
    <property type="project" value="InterPro"/>
</dbReference>
<evidence type="ECO:0000313" key="2">
    <source>
        <dbReference type="EMBL" id="QNH96436.1"/>
    </source>
</evidence>
<comment type="similarity">
    <text evidence="1">Belongs to the peptidase S16 family.</text>
</comment>
<feature type="active site" evidence="1">
    <location>
        <position position="257"/>
    </location>
</feature>
<dbReference type="InterPro" id="IPR001478">
    <property type="entry name" value="PDZ"/>
</dbReference>
<organism evidence="2 3">
    <name type="scientific">Corynebacterium anserum</name>
    <dbReference type="NCBI Taxonomy" id="2684406"/>
    <lineage>
        <taxon>Bacteria</taxon>
        <taxon>Bacillati</taxon>
        <taxon>Actinomycetota</taxon>
        <taxon>Actinomycetes</taxon>
        <taxon>Mycobacteriales</taxon>
        <taxon>Corynebacteriaceae</taxon>
        <taxon>Corynebacterium</taxon>
    </lineage>
</organism>
<dbReference type="Proteomes" id="UP000515275">
    <property type="component" value="Chromosome"/>
</dbReference>
<dbReference type="InterPro" id="IPR027065">
    <property type="entry name" value="Lon_Prtase"/>
</dbReference>
<keyword evidence="1" id="KW-0378">Hydrolase</keyword>
<dbReference type="RefSeq" id="WP_185770186.1">
    <property type="nucleotide sequence ID" value="NZ_CP046883.1"/>
</dbReference>
<keyword evidence="1" id="KW-0645">Protease</keyword>
<dbReference type="SUPFAM" id="SSF50156">
    <property type="entry name" value="PDZ domain-like"/>
    <property type="match status" value="1"/>
</dbReference>
<dbReference type="InterPro" id="IPR020568">
    <property type="entry name" value="Ribosomal_Su5_D2-typ_SF"/>
</dbReference>
<comment type="catalytic activity">
    <reaction evidence="1">
        <text>Hydrolysis of proteins in presence of ATP.</text>
        <dbReference type="EC" id="3.4.21.53"/>
    </reaction>
</comment>
<evidence type="ECO:0000256" key="1">
    <source>
        <dbReference type="PROSITE-ProRule" id="PRU01122"/>
    </source>
</evidence>
<dbReference type="SUPFAM" id="SSF54211">
    <property type="entry name" value="Ribosomal protein S5 domain 2-like"/>
    <property type="match status" value="1"/>
</dbReference>
<dbReference type="GO" id="GO:0004252">
    <property type="term" value="F:serine-type endopeptidase activity"/>
    <property type="evidence" value="ECO:0007669"/>
    <property type="project" value="UniProtKB-UniRule"/>
</dbReference>
<keyword evidence="3" id="KW-1185">Reference proteome</keyword>
<dbReference type="GO" id="GO:0030163">
    <property type="term" value="P:protein catabolic process"/>
    <property type="evidence" value="ECO:0007669"/>
    <property type="project" value="InterPro"/>
</dbReference>
<dbReference type="GO" id="GO:0004176">
    <property type="term" value="F:ATP-dependent peptidase activity"/>
    <property type="evidence" value="ECO:0007669"/>
    <property type="project" value="UniProtKB-UniRule"/>
</dbReference>
<name>A0A7G7YPL6_9CORY</name>
<gene>
    <name evidence="2" type="ORF">GP473_07015</name>
</gene>
<protein>
    <recommendedName>
        <fullName evidence="1">endopeptidase La</fullName>
        <ecNumber evidence="1">3.4.21.53</ecNumber>
    </recommendedName>
</protein>
<dbReference type="InterPro" id="IPR036034">
    <property type="entry name" value="PDZ_sf"/>
</dbReference>
<dbReference type="Gene3D" id="2.30.42.10">
    <property type="match status" value="1"/>
</dbReference>
<proteinExistence type="inferred from homology"/>
<dbReference type="InterPro" id="IPR008269">
    <property type="entry name" value="Lon_proteolytic"/>
</dbReference>
<dbReference type="PANTHER" id="PTHR10046">
    <property type="entry name" value="ATP DEPENDENT LON PROTEASE FAMILY MEMBER"/>
    <property type="match status" value="1"/>
</dbReference>
<dbReference type="GO" id="GO:0006508">
    <property type="term" value="P:proteolysis"/>
    <property type="evidence" value="ECO:0007669"/>
    <property type="project" value="UniProtKB-KW"/>
</dbReference>
<dbReference type="KEGG" id="cans:GP473_07015"/>
<accession>A0A7G7YPL6</accession>
<dbReference type="InterPro" id="IPR014721">
    <property type="entry name" value="Ribsml_uS5_D2-typ_fold_subgr"/>
</dbReference>
<sequence length="360" mass="38459">MSFWNRRNRTVVLGAVPVVVLLSLIGLPRIPGTDIDLTVPYAAQGKGPTFNTLGDFEGRPVVEITGADEDKTTGHLNMTTVSVRTNMTLAQALGRWLFTDDTLVPIEQVFPPGQSEDEVQEKNAAAFSTSESNATLSAMNYLKRPVEPMVMDVSDKSAAQGTIHINDVVKKVDDVDVKLPSDLAREVQKHKPGDTVALTIERQKRIEKIDVELQNKPEALRKRGESGDIAFLGVTTVAQPADGLRVNYNLTNIGGPSAGLMFSLAVVDKLSPGELTGGQFIAGTGTIDADGKVGPIGGITHKIRAAQDAGAKVFLVPADNCSEALSAERNGMDLIKVDSLEDAIGDLKNYTSGKDFDTCS</sequence>
<dbReference type="AlphaFoldDB" id="A0A7G7YPL6"/>
<dbReference type="EMBL" id="CP046883">
    <property type="protein sequence ID" value="QNH96436.1"/>
    <property type="molecule type" value="Genomic_DNA"/>
</dbReference>
<dbReference type="Pfam" id="PF13180">
    <property type="entry name" value="PDZ_2"/>
    <property type="match status" value="1"/>
</dbReference>
<reference evidence="2 3" key="1">
    <citation type="submission" date="2019-12" db="EMBL/GenBank/DDBJ databases">
        <title>Corynebacterium sp. nov., isolated from feces of the Anser Albifrons in China.</title>
        <authorList>
            <person name="Liu Q."/>
        </authorList>
    </citation>
    <scope>NUCLEOTIDE SEQUENCE [LARGE SCALE GENOMIC DNA]</scope>
    <source>
        <strain evidence="2 3">23H37-10</strain>
    </source>
</reference>